<feature type="region of interest" description="Disordered" evidence="1">
    <location>
        <begin position="38"/>
        <end position="70"/>
    </location>
</feature>
<gene>
    <name evidence="4" type="ORF">I592_03116</name>
    <name evidence="3" type="ORF">UKC_00332</name>
</gene>
<dbReference type="OrthoDB" id="2186705at2"/>
<evidence type="ECO:0000313" key="6">
    <source>
        <dbReference type="Proteomes" id="UP000014160"/>
    </source>
</evidence>
<dbReference type="InterPro" id="IPR005046">
    <property type="entry name" value="DUF285"/>
</dbReference>
<dbReference type="RefSeq" id="WP_010778783.1">
    <property type="nucleotide sequence ID" value="NZ_ASWH01000002.1"/>
</dbReference>
<dbReference type="HOGENOM" id="CLU_529700_0_0_9"/>
<dbReference type="Gene3D" id="3.80.10.10">
    <property type="entry name" value="Ribonuclease Inhibitor"/>
    <property type="match status" value="1"/>
</dbReference>
<evidence type="ECO:0000256" key="2">
    <source>
        <dbReference type="SAM" id="SignalP"/>
    </source>
</evidence>
<dbReference type="InterPro" id="IPR011889">
    <property type="entry name" value="Liste_lipo_26"/>
</dbReference>
<accession>R2VK45</accession>
<dbReference type="Proteomes" id="UP000013750">
    <property type="component" value="Unassembled WGS sequence"/>
</dbReference>
<evidence type="ECO:0000256" key="1">
    <source>
        <dbReference type="SAM" id="MobiDB-lite"/>
    </source>
</evidence>
<protein>
    <submittedName>
        <fullName evidence="3">Bacterial surface protein 26-residue</fullName>
    </submittedName>
</protein>
<evidence type="ECO:0000313" key="5">
    <source>
        <dbReference type="Proteomes" id="UP000013750"/>
    </source>
</evidence>
<dbReference type="InterPro" id="IPR032675">
    <property type="entry name" value="LRR_dom_sf"/>
</dbReference>
<sequence>MKKNLLGTICLCAILGFLIHDTSYAKANTLEYVSEEKISAPTSTSNAQSSTTQTSEEHPETQTSSSEANIQVEDTLEPARQEKASVVTDSWGTTTWVFDPASGKLSFTTGGMLGETASSPWNRTDAKKIDPTQVKVIAFTQPIEAPVNSSFLFSKEQETNAAPVTLSNCSRFEGIENLSTSRVSSMKGMFYNMNNLEALDVSHFRTANVTNMNMLFRYCYKLKSMDLSNFVTTNVTNMAQMFDFNQSLETVTVSSFDTSKVSDMRWMFYKNFALTTLDISNFDMRQKPNMHRMFVEDGSLRTFILGPNFRVNGYTTDLPAITQSGYTGNWKKIDGQTVGTTSEFLNNYDGTNPGTYVWETSVDPLDPSDGNQRSLVLTAVPTAFDFQTELKPKSYRLSQNLTNQAVEIYNDRLARDWSVKASVLNNQLTLENALNEYLPISSFKINQVELTGTGNQGIIAQSVTDKTLSNNVGVMKQPISQASIDFQDENGRLKASNTLKATINYQLYNTPNAD</sequence>
<organism evidence="3 5">
    <name type="scientific">Enterococcus gilvus ATCC BAA-350</name>
    <dbReference type="NCBI Taxonomy" id="1158614"/>
    <lineage>
        <taxon>Bacteria</taxon>
        <taxon>Bacillati</taxon>
        <taxon>Bacillota</taxon>
        <taxon>Bacilli</taxon>
        <taxon>Lactobacillales</taxon>
        <taxon>Enterococcaceae</taxon>
        <taxon>Enterococcus</taxon>
    </lineage>
</organism>
<dbReference type="eggNOG" id="COG4886">
    <property type="taxonomic scope" value="Bacteria"/>
</dbReference>
<dbReference type="SUPFAM" id="SSF52058">
    <property type="entry name" value="L domain-like"/>
    <property type="match status" value="1"/>
</dbReference>
<dbReference type="EMBL" id="ASWH01000002">
    <property type="protein sequence ID" value="EOW78978.1"/>
    <property type="molecule type" value="Genomic_DNA"/>
</dbReference>
<feature type="signal peptide" evidence="2">
    <location>
        <begin position="1"/>
        <end position="27"/>
    </location>
</feature>
<dbReference type="EMBL" id="AJDQ01000003">
    <property type="protein sequence ID" value="EOI58260.1"/>
    <property type="molecule type" value="Genomic_DNA"/>
</dbReference>
<dbReference type="Proteomes" id="UP000014160">
    <property type="component" value="Unassembled WGS sequence"/>
</dbReference>
<reference evidence="3 5" key="1">
    <citation type="submission" date="2013-02" db="EMBL/GenBank/DDBJ databases">
        <title>The Genome Sequence of Enterococcus gilvus ATCC BAA-350.</title>
        <authorList>
            <consortium name="The Broad Institute Genome Sequencing Platform"/>
            <consortium name="The Broad Institute Genome Sequencing Center for Infectious Disease"/>
            <person name="Earl A.M."/>
            <person name="Gilmore M.S."/>
            <person name="Lebreton F."/>
            <person name="Walker B."/>
            <person name="Young S.K."/>
            <person name="Zeng Q."/>
            <person name="Gargeya S."/>
            <person name="Fitzgerald M."/>
            <person name="Haas B."/>
            <person name="Abouelleil A."/>
            <person name="Alvarado L."/>
            <person name="Arachchi H.M."/>
            <person name="Berlin A.M."/>
            <person name="Chapman S.B."/>
            <person name="Dewar J."/>
            <person name="Goldberg J."/>
            <person name="Griggs A."/>
            <person name="Gujja S."/>
            <person name="Hansen M."/>
            <person name="Howarth C."/>
            <person name="Imamovic A."/>
            <person name="Larimer J."/>
            <person name="McCowan C."/>
            <person name="Murphy C."/>
            <person name="Neiman D."/>
            <person name="Pearson M."/>
            <person name="Priest M."/>
            <person name="Roberts A."/>
            <person name="Saif S."/>
            <person name="Shea T."/>
            <person name="Sisk P."/>
            <person name="Sykes S."/>
            <person name="Wortman J."/>
            <person name="Nusbaum C."/>
            <person name="Birren B."/>
        </authorList>
    </citation>
    <scope>NUCLEOTIDE SEQUENCE [LARGE SCALE GENOMIC DNA]</scope>
    <source>
        <strain evidence="3 5">ATCC BAA-350</strain>
    </source>
</reference>
<dbReference type="NCBIfam" id="TIGR02167">
    <property type="entry name" value="Liste_lipo_26"/>
    <property type="match status" value="4"/>
</dbReference>
<feature type="compositionally biased region" description="Low complexity" evidence="1">
    <location>
        <begin position="39"/>
        <end position="54"/>
    </location>
</feature>
<dbReference type="AlphaFoldDB" id="R2VK45"/>
<comment type="caution">
    <text evidence="3">The sequence shown here is derived from an EMBL/GenBank/DDBJ whole genome shotgun (WGS) entry which is preliminary data.</text>
</comment>
<dbReference type="Pfam" id="PF03382">
    <property type="entry name" value="DUF285"/>
    <property type="match status" value="1"/>
</dbReference>
<reference evidence="4 6" key="2">
    <citation type="submission" date="2013-03" db="EMBL/GenBank/DDBJ databases">
        <title>The Genome Sequence of Enterococcus gilvus ATCC BAA-350 (PacBio/Illumina hybrid assembly).</title>
        <authorList>
            <consortium name="The Broad Institute Genomics Platform"/>
            <consortium name="The Broad Institute Genome Sequencing Center for Infectious Disease"/>
            <person name="Earl A."/>
            <person name="Russ C."/>
            <person name="Gilmore M."/>
            <person name="Surin D."/>
            <person name="Walker B."/>
            <person name="Young S."/>
            <person name="Zeng Q."/>
            <person name="Gargeya S."/>
            <person name="Fitzgerald M."/>
            <person name="Haas B."/>
            <person name="Abouelleil A."/>
            <person name="Allen A.W."/>
            <person name="Alvarado L."/>
            <person name="Arachchi H.M."/>
            <person name="Berlin A.M."/>
            <person name="Chapman S.B."/>
            <person name="Gainer-Dewar J."/>
            <person name="Goldberg J."/>
            <person name="Griggs A."/>
            <person name="Gujja S."/>
            <person name="Hansen M."/>
            <person name="Howarth C."/>
            <person name="Imamovic A."/>
            <person name="Ireland A."/>
            <person name="Larimer J."/>
            <person name="McCowan C."/>
            <person name="Murphy C."/>
            <person name="Pearson M."/>
            <person name="Poon T.W."/>
            <person name="Priest M."/>
            <person name="Roberts A."/>
            <person name="Saif S."/>
            <person name="Shea T."/>
            <person name="Sisk P."/>
            <person name="Sykes S."/>
            <person name="Wortman J."/>
            <person name="Nusbaum C."/>
            <person name="Birren B."/>
        </authorList>
    </citation>
    <scope>NUCLEOTIDE SEQUENCE [LARGE SCALE GENOMIC DNA]</scope>
    <source>
        <strain evidence="4 6">ATCC BAA-350</strain>
    </source>
</reference>
<dbReference type="PATRIC" id="fig|1158614.3.peg.325"/>
<keyword evidence="6" id="KW-1185">Reference proteome</keyword>
<evidence type="ECO:0000313" key="3">
    <source>
        <dbReference type="EMBL" id="EOI58260.1"/>
    </source>
</evidence>
<keyword evidence="2" id="KW-0732">Signal</keyword>
<proteinExistence type="predicted"/>
<feature type="chain" id="PRO_5038957824" evidence="2">
    <location>
        <begin position="28"/>
        <end position="514"/>
    </location>
</feature>
<evidence type="ECO:0000313" key="4">
    <source>
        <dbReference type="EMBL" id="EOW78978.1"/>
    </source>
</evidence>
<name>R2VK45_9ENTE</name>